<accession>A0A9D4FTJ1</accession>
<name>A0A9D4FTJ1_DREPO</name>
<dbReference type="Proteomes" id="UP000828390">
    <property type="component" value="Unassembled WGS sequence"/>
</dbReference>
<keyword evidence="3" id="KW-1185">Reference proteome</keyword>
<dbReference type="AlphaFoldDB" id="A0A9D4FTJ1"/>
<reference evidence="2" key="2">
    <citation type="submission" date="2020-11" db="EMBL/GenBank/DDBJ databases">
        <authorList>
            <person name="McCartney M.A."/>
            <person name="Auch B."/>
            <person name="Kono T."/>
            <person name="Mallez S."/>
            <person name="Becker A."/>
            <person name="Gohl D.M."/>
            <person name="Silverstein K.A.T."/>
            <person name="Koren S."/>
            <person name="Bechman K.B."/>
            <person name="Herman A."/>
            <person name="Abrahante J.E."/>
            <person name="Garbe J."/>
        </authorList>
    </citation>
    <scope>NUCLEOTIDE SEQUENCE</scope>
    <source>
        <strain evidence="2">Duluth1</strain>
        <tissue evidence="2">Whole animal</tissue>
    </source>
</reference>
<gene>
    <name evidence="1" type="ORF">DPMN_133036</name>
    <name evidence="2" type="ORF">DPMN_133048</name>
</gene>
<dbReference type="EMBL" id="JAIWYP010000006">
    <property type="protein sequence ID" value="KAH3804760.1"/>
    <property type="molecule type" value="Genomic_DNA"/>
</dbReference>
<evidence type="ECO:0000313" key="2">
    <source>
        <dbReference type="EMBL" id="KAH3804760.1"/>
    </source>
</evidence>
<proteinExistence type="predicted"/>
<reference evidence="2" key="1">
    <citation type="journal article" date="2019" name="bioRxiv">
        <title>The Genome of the Zebra Mussel, Dreissena polymorpha: A Resource for Invasive Species Research.</title>
        <authorList>
            <person name="McCartney M.A."/>
            <person name="Auch B."/>
            <person name="Kono T."/>
            <person name="Mallez S."/>
            <person name="Zhang Y."/>
            <person name="Obille A."/>
            <person name="Becker A."/>
            <person name="Abrahante J.E."/>
            <person name="Garbe J."/>
            <person name="Badalamenti J.P."/>
            <person name="Herman A."/>
            <person name="Mangelson H."/>
            <person name="Liachko I."/>
            <person name="Sullivan S."/>
            <person name="Sone E.D."/>
            <person name="Koren S."/>
            <person name="Silverstein K.A.T."/>
            <person name="Beckman K.B."/>
            <person name="Gohl D.M."/>
        </authorList>
    </citation>
    <scope>NUCLEOTIDE SEQUENCE</scope>
    <source>
        <strain evidence="2">Duluth1</strain>
        <tissue evidence="2">Whole animal</tissue>
    </source>
</reference>
<comment type="caution">
    <text evidence="2">The sequence shown here is derived from an EMBL/GenBank/DDBJ whole genome shotgun (WGS) entry which is preliminary data.</text>
</comment>
<organism evidence="2 3">
    <name type="scientific">Dreissena polymorpha</name>
    <name type="common">Zebra mussel</name>
    <name type="synonym">Mytilus polymorpha</name>
    <dbReference type="NCBI Taxonomy" id="45954"/>
    <lineage>
        <taxon>Eukaryota</taxon>
        <taxon>Metazoa</taxon>
        <taxon>Spiralia</taxon>
        <taxon>Lophotrochozoa</taxon>
        <taxon>Mollusca</taxon>
        <taxon>Bivalvia</taxon>
        <taxon>Autobranchia</taxon>
        <taxon>Heteroconchia</taxon>
        <taxon>Euheterodonta</taxon>
        <taxon>Imparidentia</taxon>
        <taxon>Neoheterodontei</taxon>
        <taxon>Myida</taxon>
        <taxon>Dreissenoidea</taxon>
        <taxon>Dreissenidae</taxon>
        <taxon>Dreissena</taxon>
    </lineage>
</organism>
<protein>
    <submittedName>
        <fullName evidence="2">Uncharacterized protein</fullName>
    </submittedName>
</protein>
<evidence type="ECO:0000313" key="3">
    <source>
        <dbReference type="Proteomes" id="UP000828390"/>
    </source>
</evidence>
<dbReference type="EMBL" id="JAIWYP010000006">
    <property type="protein sequence ID" value="KAH3804747.1"/>
    <property type="molecule type" value="Genomic_DNA"/>
</dbReference>
<sequence>MFKVVELKFVGLSTGNSVRLSCDGVLLTGSDQSVKHQGGAVWPRCGPQCS</sequence>
<evidence type="ECO:0000313" key="1">
    <source>
        <dbReference type="EMBL" id="KAH3804747.1"/>
    </source>
</evidence>